<dbReference type="KEGG" id="dfa:DFA_03566"/>
<evidence type="ECO:0000256" key="1">
    <source>
        <dbReference type="PROSITE-ProRule" id="PRU00325"/>
    </source>
</evidence>
<sequence length="156" mass="17553">MDKLAKQDILTYTGEACFDKGLWLYEDGQCQLSMVGKNQASGSVCNGPDDYTLVKIEFDPNVNNQRFKGLCECDQFRESHQPCKHISALGHAVRNWFISNPSLTKSPNSSTTPSEPITLQNVKGILNSFSKDELINTLYRIYNDNPQLMSKSLLNK</sequence>
<keyword evidence="1" id="KW-0862">Zinc</keyword>
<organism evidence="3 4">
    <name type="scientific">Cavenderia fasciculata</name>
    <name type="common">Slime mold</name>
    <name type="synonym">Dictyostelium fasciculatum</name>
    <dbReference type="NCBI Taxonomy" id="261658"/>
    <lineage>
        <taxon>Eukaryota</taxon>
        <taxon>Amoebozoa</taxon>
        <taxon>Evosea</taxon>
        <taxon>Eumycetozoa</taxon>
        <taxon>Dictyostelia</taxon>
        <taxon>Acytosteliales</taxon>
        <taxon>Cavenderiaceae</taxon>
        <taxon>Cavenderia</taxon>
    </lineage>
</organism>
<feature type="domain" description="SWIM-type" evidence="2">
    <location>
        <begin position="56"/>
        <end position="94"/>
    </location>
</feature>
<accession>F4PI34</accession>
<protein>
    <recommendedName>
        <fullName evidence="2">SWIM-type domain-containing protein</fullName>
    </recommendedName>
</protein>
<dbReference type="PROSITE" id="PS50966">
    <property type="entry name" value="ZF_SWIM"/>
    <property type="match status" value="1"/>
</dbReference>
<evidence type="ECO:0000313" key="4">
    <source>
        <dbReference type="Proteomes" id="UP000007797"/>
    </source>
</evidence>
<dbReference type="GeneID" id="14877023"/>
<dbReference type="EMBL" id="GL883006">
    <property type="protein sequence ID" value="EGG25317.1"/>
    <property type="molecule type" value="Genomic_DNA"/>
</dbReference>
<dbReference type="AlphaFoldDB" id="F4PI34"/>
<gene>
    <name evidence="3" type="ORF">DFA_03566</name>
</gene>
<dbReference type="InterPro" id="IPR007527">
    <property type="entry name" value="Znf_SWIM"/>
</dbReference>
<reference evidence="4" key="1">
    <citation type="journal article" date="2011" name="Genome Res.">
        <title>Phylogeny-wide analysis of social amoeba genomes highlights ancient origins for complex intercellular communication.</title>
        <authorList>
            <person name="Heidel A.J."/>
            <person name="Lawal H.M."/>
            <person name="Felder M."/>
            <person name="Schilde C."/>
            <person name="Helps N.R."/>
            <person name="Tunggal B."/>
            <person name="Rivero F."/>
            <person name="John U."/>
            <person name="Schleicher M."/>
            <person name="Eichinger L."/>
            <person name="Platzer M."/>
            <person name="Noegel A.A."/>
            <person name="Schaap P."/>
            <person name="Gloeckner G."/>
        </authorList>
    </citation>
    <scope>NUCLEOTIDE SEQUENCE [LARGE SCALE GENOMIC DNA]</scope>
    <source>
        <strain evidence="4">SH3</strain>
    </source>
</reference>
<keyword evidence="1" id="KW-0863">Zinc-finger</keyword>
<keyword evidence="1" id="KW-0479">Metal-binding</keyword>
<evidence type="ECO:0000259" key="2">
    <source>
        <dbReference type="PROSITE" id="PS50966"/>
    </source>
</evidence>
<proteinExistence type="predicted"/>
<dbReference type="GO" id="GO:0008270">
    <property type="term" value="F:zinc ion binding"/>
    <property type="evidence" value="ECO:0007669"/>
    <property type="project" value="UniProtKB-KW"/>
</dbReference>
<dbReference type="RefSeq" id="XP_004363168.1">
    <property type="nucleotide sequence ID" value="XM_004363111.1"/>
</dbReference>
<name>F4PI34_CACFS</name>
<evidence type="ECO:0000313" key="3">
    <source>
        <dbReference type="EMBL" id="EGG25317.1"/>
    </source>
</evidence>
<keyword evidence="4" id="KW-1185">Reference proteome</keyword>
<dbReference type="Proteomes" id="UP000007797">
    <property type="component" value="Unassembled WGS sequence"/>
</dbReference>